<name>A0A7X5JBG0_9HYPH</name>
<protein>
    <submittedName>
        <fullName evidence="1">DUF429 domain-containing protein</fullName>
    </submittedName>
</protein>
<dbReference type="Proteomes" id="UP000586722">
    <property type="component" value="Unassembled WGS sequence"/>
</dbReference>
<comment type="caution">
    <text evidence="1">The sequence shown here is derived from an EMBL/GenBank/DDBJ whole genome shotgun (WGS) entry which is preliminary data.</text>
</comment>
<sequence length="244" mass="26379">MTAAPRWIAGVDGCPAGWIAVLAPADDLSRATVRVVPRLDELLDATPRVEVLAVDMPIGLPERTRPGGRGPEAAVRPHLGARQSSVFSIPSRRAVYAPDYATACAEALATSEPPRKVSKQAFYLFPKIRELDGLLRAGASDRVYEVHPEVAFWRLNGGRAMQLPKKIKGKVNPDGLDERRALLRAEGLPAEVLQQRPPRGAAADDLVDACVCLLIARRLLEGTATPFPAEPERDACGLQMAIWA</sequence>
<evidence type="ECO:0000313" key="2">
    <source>
        <dbReference type="Proteomes" id="UP000586722"/>
    </source>
</evidence>
<reference evidence="2" key="1">
    <citation type="submission" date="2020-01" db="EMBL/GenBank/DDBJ databases">
        <authorList>
            <person name="Fang Y."/>
            <person name="Sun R."/>
            <person name="Nie L."/>
            <person name="He J."/>
            <person name="Hao L."/>
            <person name="Wang L."/>
            <person name="Su S."/>
            <person name="Lv E."/>
            <person name="Zhang Z."/>
            <person name="Xie R."/>
            <person name="Liu H."/>
        </authorList>
    </citation>
    <scope>NUCLEOTIDE SEQUENCE [LARGE SCALE GENOMIC DNA]</scope>
    <source>
        <strain evidence="2">XCT-53</strain>
    </source>
</reference>
<evidence type="ECO:0000313" key="1">
    <source>
        <dbReference type="EMBL" id="NBN80385.1"/>
    </source>
</evidence>
<gene>
    <name evidence="1" type="ORF">GWI72_19070</name>
</gene>
<dbReference type="Pfam" id="PF04250">
    <property type="entry name" value="DUF429"/>
    <property type="match status" value="1"/>
</dbReference>
<dbReference type="RefSeq" id="WP_161709656.1">
    <property type="nucleotide sequence ID" value="NZ_JAABLQ010000004.1"/>
</dbReference>
<keyword evidence="2" id="KW-1185">Reference proteome</keyword>
<dbReference type="EMBL" id="JAABLQ010000004">
    <property type="protein sequence ID" value="NBN80385.1"/>
    <property type="molecule type" value="Genomic_DNA"/>
</dbReference>
<proteinExistence type="predicted"/>
<accession>A0A7X5JBG0</accession>
<dbReference type="AlphaFoldDB" id="A0A7X5JBG0"/>
<organism evidence="1 2">
    <name type="scientific">Pannonibacter tanglangensis</name>
    <dbReference type="NCBI Taxonomy" id="2750084"/>
    <lineage>
        <taxon>Bacteria</taxon>
        <taxon>Pseudomonadati</taxon>
        <taxon>Pseudomonadota</taxon>
        <taxon>Alphaproteobacteria</taxon>
        <taxon>Hyphomicrobiales</taxon>
        <taxon>Stappiaceae</taxon>
        <taxon>Pannonibacter</taxon>
    </lineage>
</organism>
<dbReference type="InterPro" id="IPR007362">
    <property type="entry name" value="DUF429"/>
</dbReference>